<keyword evidence="2" id="KW-1185">Reference proteome</keyword>
<organism evidence="1 2">
    <name type="scientific">Setaria italica</name>
    <name type="common">Foxtail millet</name>
    <name type="synonym">Panicum italicum</name>
    <dbReference type="NCBI Taxonomy" id="4555"/>
    <lineage>
        <taxon>Eukaryota</taxon>
        <taxon>Viridiplantae</taxon>
        <taxon>Streptophyta</taxon>
        <taxon>Embryophyta</taxon>
        <taxon>Tracheophyta</taxon>
        <taxon>Spermatophyta</taxon>
        <taxon>Magnoliopsida</taxon>
        <taxon>Liliopsida</taxon>
        <taxon>Poales</taxon>
        <taxon>Poaceae</taxon>
        <taxon>PACMAD clade</taxon>
        <taxon>Panicoideae</taxon>
        <taxon>Panicodae</taxon>
        <taxon>Paniceae</taxon>
        <taxon>Cenchrinae</taxon>
        <taxon>Setaria</taxon>
    </lineage>
</organism>
<dbReference type="EMBL" id="AGNK02004536">
    <property type="status" value="NOT_ANNOTATED_CDS"/>
    <property type="molecule type" value="Genomic_DNA"/>
</dbReference>
<sequence>MQKRISKLLTLEVKSTAHECASRWIESKSQTLSLVCQICVWSP</sequence>
<dbReference type="AlphaFoldDB" id="K3YFJ7"/>
<evidence type="ECO:0000313" key="1">
    <source>
        <dbReference type="EnsemblPlants" id="KQK99322"/>
    </source>
</evidence>
<accession>K3YFJ7</accession>
<reference evidence="1" key="2">
    <citation type="submission" date="2018-08" db="UniProtKB">
        <authorList>
            <consortium name="EnsemblPlants"/>
        </authorList>
    </citation>
    <scope>IDENTIFICATION</scope>
    <source>
        <strain evidence="1">Yugu1</strain>
    </source>
</reference>
<dbReference type="Proteomes" id="UP000004995">
    <property type="component" value="Unassembled WGS sequence"/>
</dbReference>
<dbReference type="HOGENOM" id="CLU_3243136_0_0_1"/>
<dbReference type="Gramene" id="KQK99322">
    <property type="protein sequence ID" value="KQK99322"/>
    <property type="gene ID" value="SETIT_013015mg"/>
</dbReference>
<dbReference type="EnsemblPlants" id="KQK99322">
    <property type="protein sequence ID" value="KQK99322"/>
    <property type="gene ID" value="SETIT_013015mg"/>
</dbReference>
<reference evidence="2" key="1">
    <citation type="journal article" date="2012" name="Nat. Biotechnol.">
        <title>Reference genome sequence of the model plant Setaria.</title>
        <authorList>
            <person name="Bennetzen J.L."/>
            <person name="Schmutz J."/>
            <person name="Wang H."/>
            <person name="Percifield R."/>
            <person name="Hawkins J."/>
            <person name="Pontaroli A.C."/>
            <person name="Estep M."/>
            <person name="Feng L."/>
            <person name="Vaughn J.N."/>
            <person name="Grimwood J."/>
            <person name="Jenkins J."/>
            <person name="Barry K."/>
            <person name="Lindquist E."/>
            <person name="Hellsten U."/>
            <person name="Deshpande S."/>
            <person name="Wang X."/>
            <person name="Wu X."/>
            <person name="Mitros T."/>
            <person name="Triplett J."/>
            <person name="Yang X."/>
            <person name="Ye C.Y."/>
            <person name="Mauro-Herrera M."/>
            <person name="Wang L."/>
            <person name="Li P."/>
            <person name="Sharma M."/>
            <person name="Sharma R."/>
            <person name="Ronald P.C."/>
            <person name="Panaud O."/>
            <person name="Kellogg E.A."/>
            <person name="Brutnell T.P."/>
            <person name="Doust A.N."/>
            <person name="Tuskan G.A."/>
            <person name="Rokhsar D."/>
            <person name="Devos K.M."/>
        </authorList>
    </citation>
    <scope>NUCLEOTIDE SEQUENCE [LARGE SCALE GENOMIC DNA]</scope>
    <source>
        <strain evidence="2">cv. Yugu1</strain>
    </source>
</reference>
<dbReference type="InParanoid" id="K3YFJ7"/>
<evidence type="ECO:0000313" key="2">
    <source>
        <dbReference type="Proteomes" id="UP000004995"/>
    </source>
</evidence>
<protein>
    <submittedName>
        <fullName evidence="1">Uncharacterized protein</fullName>
    </submittedName>
</protein>
<proteinExistence type="predicted"/>
<name>K3YFJ7_SETIT</name>